<dbReference type="Gene3D" id="1.10.10.60">
    <property type="entry name" value="Homeodomain-like"/>
    <property type="match status" value="1"/>
</dbReference>
<sequence>MTAPPAQRHGRRTKLTADVHERIVAAVRAGATFEGAAGAAGIDESTLYRWLREAEASGAPAWKRQFRQDLYRARDEVEVRVVAGSVMKAAIGGYVVKRVTRTRPDGTVETEEQIAPADGRVGLELLARRFHDRWGRRQPIEVSGPGGGPIQVEHGATIADLAARLHAEYLGASGALENIVEGEIVDGE</sequence>
<dbReference type="InterPro" id="IPR002514">
    <property type="entry name" value="Transposase_8"/>
</dbReference>
<reference evidence="1 2" key="1">
    <citation type="submission" date="2024-10" db="EMBL/GenBank/DDBJ databases">
        <title>The Natural Products Discovery Center: Release of the First 8490 Sequenced Strains for Exploring Actinobacteria Biosynthetic Diversity.</title>
        <authorList>
            <person name="Kalkreuter E."/>
            <person name="Kautsar S.A."/>
            <person name="Yang D."/>
            <person name="Bader C.D."/>
            <person name="Teijaro C.N."/>
            <person name="Fluegel L."/>
            <person name="Davis C.M."/>
            <person name="Simpson J.R."/>
            <person name="Lauterbach L."/>
            <person name="Steele A.D."/>
            <person name="Gui C."/>
            <person name="Meng S."/>
            <person name="Li G."/>
            <person name="Viehrig K."/>
            <person name="Ye F."/>
            <person name="Su P."/>
            <person name="Kiefer A.F."/>
            <person name="Nichols A."/>
            <person name="Cepeda A.J."/>
            <person name="Yan W."/>
            <person name="Fan B."/>
            <person name="Jiang Y."/>
            <person name="Adhikari A."/>
            <person name="Zheng C.-J."/>
            <person name="Schuster L."/>
            <person name="Cowan T.M."/>
            <person name="Smanski M.J."/>
            <person name="Chevrette M.G."/>
            <person name="De Carvalho L.P.S."/>
            <person name="Shen B."/>
        </authorList>
    </citation>
    <scope>NUCLEOTIDE SEQUENCE [LARGE SCALE GENOMIC DNA]</scope>
    <source>
        <strain evidence="1 2">NPDC001281</strain>
    </source>
</reference>
<dbReference type="InterPro" id="IPR010921">
    <property type="entry name" value="Trp_repressor/repl_initiator"/>
</dbReference>
<dbReference type="Proteomes" id="UP001602119">
    <property type="component" value="Unassembled WGS sequence"/>
</dbReference>
<name>A0ABW6VIS6_MICFU</name>
<dbReference type="SUPFAM" id="SSF48295">
    <property type="entry name" value="TrpR-like"/>
    <property type="match status" value="1"/>
</dbReference>
<accession>A0ABW6VIS6</accession>
<evidence type="ECO:0000313" key="2">
    <source>
        <dbReference type="Proteomes" id="UP001602119"/>
    </source>
</evidence>
<dbReference type="RefSeq" id="WP_387346177.1">
    <property type="nucleotide sequence ID" value="NZ_JBIAXI010000024.1"/>
</dbReference>
<gene>
    <name evidence="1" type="ORF">ACFY05_33060</name>
</gene>
<comment type="caution">
    <text evidence="1">The sequence shown here is derived from an EMBL/GenBank/DDBJ whole genome shotgun (WGS) entry which is preliminary data.</text>
</comment>
<organism evidence="1 2">
    <name type="scientific">Microtetraspora fusca</name>
    <dbReference type="NCBI Taxonomy" id="1997"/>
    <lineage>
        <taxon>Bacteria</taxon>
        <taxon>Bacillati</taxon>
        <taxon>Actinomycetota</taxon>
        <taxon>Actinomycetes</taxon>
        <taxon>Streptosporangiales</taxon>
        <taxon>Streptosporangiaceae</taxon>
        <taxon>Microtetraspora</taxon>
    </lineage>
</organism>
<dbReference type="Pfam" id="PF01527">
    <property type="entry name" value="HTH_Tnp_1"/>
    <property type="match status" value="1"/>
</dbReference>
<evidence type="ECO:0000313" key="1">
    <source>
        <dbReference type="EMBL" id="MFF4777669.1"/>
    </source>
</evidence>
<keyword evidence="2" id="KW-1185">Reference proteome</keyword>
<dbReference type="EMBL" id="JBIAXI010000024">
    <property type="protein sequence ID" value="MFF4777669.1"/>
    <property type="molecule type" value="Genomic_DNA"/>
</dbReference>
<protein>
    <submittedName>
        <fullName evidence="1">Transposase</fullName>
    </submittedName>
</protein>
<proteinExistence type="predicted"/>